<protein>
    <recommendedName>
        <fullName evidence="3">phenylalanine 4-monooxygenase</fullName>
        <ecNumber evidence="3">1.14.16.1</ecNumber>
    </recommendedName>
</protein>
<dbReference type="SUPFAM" id="SSF56534">
    <property type="entry name" value="Aromatic aminoacid monoxygenases, catalytic and oligomerization domains"/>
    <property type="match status" value="1"/>
</dbReference>
<evidence type="ECO:0000256" key="1">
    <source>
        <dbReference type="ARBA" id="ARBA00001954"/>
    </source>
</evidence>
<dbReference type="InterPro" id="IPR001273">
    <property type="entry name" value="ArAA_hydroxylase"/>
</dbReference>
<sequence>MEPHLRGYCANEEDNKINLYHIESRSSKRLDDSYEFMVECDTRIGNINDAMDKIREKSIYFNVISRDHKDNTEANAIIQDSKTQLTEREGNILQISLTFYKHGQPIPRVEYTAEEIKTWGVVFKQLTKLYPTHACKEHNHIFPLMIENCGYREDNIPQLEDVSNFLQDCTGFILRPVAGLLSSRDFLAGLAFRVFHSTQYIRHPSKPLYTPEP</sequence>
<organism evidence="9 10">
    <name type="scientific">Caerostris extrusa</name>
    <name type="common">Bark spider</name>
    <name type="synonym">Caerostris bankana</name>
    <dbReference type="NCBI Taxonomy" id="172846"/>
    <lineage>
        <taxon>Eukaryota</taxon>
        <taxon>Metazoa</taxon>
        <taxon>Ecdysozoa</taxon>
        <taxon>Arthropoda</taxon>
        <taxon>Chelicerata</taxon>
        <taxon>Arachnida</taxon>
        <taxon>Araneae</taxon>
        <taxon>Araneomorphae</taxon>
        <taxon>Entelegynae</taxon>
        <taxon>Araneoidea</taxon>
        <taxon>Araneidae</taxon>
        <taxon>Caerostris</taxon>
    </lineage>
</organism>
<gene>
    <name evidence="9" type="primary">Hn</name>
    <name evidence="9" type="ORF">CEXT_612031</name>
</gene>
<dbReference type="EMBL" id="BPLR01011704">
    <property type="protein sequence ID" value="GIY48343.1"/>
    <property type="molecule type" value="Genomic_DNA"/>
</dbReference>
<dbReference type="InterPro" id="IPR036951">
    <property type="entry name" value="ArAA_hydroxylase_sf"/>
</dbReference>
<evidence type="ECO:0000259" key="8">
    <source>
        <dbReference type="PROSITE" id="PS51410"/>
    </source>
</evidence>
<dbReference type="SUPFAM" id="SSF55021">
    <property type="entry name" value="ACT-like"/>
    <property type="match status" value="1"/>
</dbReference>
<evidence type="ECO:0000256" key="3">
    <source>
        <dbReference type="ARBA" id="ARBA00011995"/>
    </source>
</evidence>
<evidence type="ECO:0000256" key="2">
    <source>
        <dbReference type="ARBA" id="ARBA00009712"/>
    </source>
</evidence>
<evidence type="ECO:0000256" key="4">
    <source>
        <dbReference type="ARBA" id="ARBA00022723"/>
    </source>
</evidence>
<dbReference type="AlphaFoldDB" id="A0AAV4TP28"/>
<dbReference type="GO" id="GO:0004505">
    <property type="term" value="F:phenylalanine 4-monooxygenase activity"/>
    <property type="evidence" value="ECO:0007669"/>
    <property type="project" value="UniProtKB-EC"/>
</dbReference>
<dbReference type="Gene3D" id="1.10.800.10">
    <property type="entry name" value="Aromatic amino acid hydroxylase"/>
    <property type="match status" value="1"/>
</dbReference>
<evidence type="ECO:0000256" key="5">
    <source>
        <dbReference type="ARBA" id="ARBA00023002"/>
    </source>
</evidence>
<keyword evidence="7" id="KW-0503">Monooxygenase</keyword>
<evidence type="ECO:0000313" key="9">
    <source>
        <dbReference type="EMBL" id="GIY48343.1"/>
    </source>
</evidence>
<keyword evidence="4" id="KW-0479">Metal-binding</keyword>
<keyword evidence="6" id="KW-0408">Iron</keyword>
<dbReference type="PROSITE" id="PS51410">
    <property type="entry name" value="BH4_AAA_HYDROXYL_2"/>
    <property type="match status" value="1"/>
</dbReference>
<dbReference type="InterPro" id="IPR019774">
    <property type="entry name" value="Aromatic-AA_hydroxylase_C"/>
</dbReference>
<proteinExistence type="inferred from homology"/>
<dbReference type="EC" id="1.14.16.1" evidence="3"/>
<name>A0AAV4TP28_CAEEX</name>
<evidence type="ECO:0000313" key="10">
    <source>
        <dbReference type="Proteomes" id="UP001054945"/>
    </source>
</evidence>
<dbReference type="GO" id="GO:0005506">
    <property type="term" value="F:iron ion binding"/>
    <property type="evidence" value="ECO:0007669"/>
    <property type="project" value="InterPro"/>
</dbReference>
<comment type="similarity">
    <text evidence="2">Belongs to the biopterin-dependent aromatic amino acid hydroxylase family.</text>
</comment>
<dbReference type="InterPro" id="IPR045865">
    <property type="entry name" value="ACT-like_dom_sf"/>
</dbReference>
<dbReference type="PANTHER" id="PTHR11473">
    <property type="entry name" value="AROMATIC AMINO ACID HYDROXYLASE"/>
    <property type="match status" value="1"/>
</dbReference>
<dbReference type="InterPro" id="IPR036329">
    <property type="entry name" value="Aro-AA_hydroxylase_C_sf"/>
</dbReference>
<reference evidence="9 10" key="1">
    <citation type="submission" date="2021-06" db="EMBL/GenBank/DDBJ databases">
        <title>Caerostris extrusa draft genome.</title>
        <authorList>
            <person name="Kono N."/>
            <person name="Arakawa K."/>
        </authorList>
    </citation>
    <scope>NUCLEOTIDE SEQUENCE [LARGE SCALE GENOMIC DNA]</scope>
</reference>
<evidence type="ECO:0000256" key="6">
    <source>
        <dbReference type="ARBA" id="ARBA00023004"/>
    </source>
</evidence>
<comment type="caution">
    <text evidence="9">The sequence shown here is derived from an EMBL/GenBank/DDBJ whole genome shotgun (WGS) entry which is preliminary data.</text>
</comment>
<keyword evidence="10" id="KW-1185">Reference proteome</keyword>
<feature type="domain" description="Biopterin-dependent aromatic amino acid hydroxylase family profile" evidence="8">
    <location>
        <begin position="38"/>
        <end position="213"/>
    </location>
</feature>
<comment type="cofactor">
    <cofactor evidence="1">
        <name>Fe(2+)</name>
        <dbReference type="ChEBI" id="CHEBI:29033"/>
    </cofactor>
</comment>
<dbReference type="Pfam" id="PF00351">
    <property type="entry name" value="Biopterin_H"/>
    <property type="match status" value="1"/>
</dbReference>
<evidence type="ECO:0000256" key="7">
    <source>
        <dbReference type="ARBA" id="ARBA00023033"/>
    </source>
</evidence>
<keyword evidence="5" id="KW-0560">Oxidoreductase</keyword>
<accession>A0AAV4TP28</accession>
<dbReference type="PANTHER" id="PTHR11473:SF24">
    <property type="entry name" value="PHENYLALANINE-4-HYDROXYLASE"/>
    <property type="match status" value="1"/>
</dbReference>
<dbReference type="Proteomes" id="UP001054945">
    <property type="component" value="Unassembled WGS sequence"/>
</dbReference>